<proteinExistence type="predicted"/>
<gene>
    <name evidence="2" type="ORF">SERLADRAFT_440392</name>
</gene>
<dbReference type="GeneID" id="18815366"/>
<dbReference type="EMBL" id="GL945437">
    <property type="protein sequence ID" value="EGO22372.1"/>
    <property type="molecule type" value="Genomic_DNA"/>
</dbReference>
<protein>
    <submittedName>
        <fullName evidence="2">Uncharacterized protein</fullName>
    </submittedName>
</protein>
<dbReference type="HOGENOM" id="CLU_1939422_0_0_1"/>
<evidence type="ECO:0000256" key="1">
    <source>
        <dbReference type="SAM" id="MobiDB-lite"/>
    </source>
</evidence>
<name>F8P2I7_SERL9</name>
<sequence>MSIRERERRKVGTGPKEQAEPSPQSQEVQFDKATRKRSREYDNGEIPEGRGVEMTGMIGVLSTASSLDTAATLKRSPPRKRYRRSALKAGIYGRAFEFDDQELQTAVRGMHAILKSLKDVLDEINSDPDE</sequence>
<feature type="compositionally biased region" description="Basic and acidic residues" evidence="1">
    <location>
        <begin position="29"/>
        <end position="51"/>
    </location>
</feature>
<dbReference type="RefSeq" id="XP_007320910.1">
    <property type="nucleotide sequence ID" value="XM_007320848.1"/>
</dbReference>
<reference evidence="2" key="1">
    <citation type="submission" date="2011-04" db="EMBL/GenBank/DDBJ databases">
        <title>Evolution of plant cell wall degrading machinery underlies the functional diversity of forest fungi.</title>
        <authorList>
            <consortium name="US DOE Joint Genome Institute (JGI-PGF)"/>
            <person name="Eastwood D.C."/>
            <person name="Floudas D."/>
            <person name="Binder M."/>
            <person name="Majcherczyk A."/>
            <person name="Schneider P."/>
            <person name="Aerts A."/>
            <person name="Asiegbu F.O."/>
            <person name="Baker S.E."/>
            <person name="Barry K."/>
            <person name="Bendiksby M."/>
            <person name="Blumentritt M."/>
            <person name="Coutinho P.M."/>
            <person name="Cullen D."/>
            <person name="Cullen D."/>
            <person name="Gathman A."/>
            <person name="Goodell B."/>
            <person name="Henrissat B."/>
            <person name="Ihrmark K."/>
            <person name="Kauserud H."/>
            <person name="Kohler A."/>
            <person name="LaButti K."/>
            <person name="Lapidus A."/>
            <person name="Lavin J.L."/>
            <person name="Lee Y.-H."/>
            <person name="Lindquist E."/>
            <person name="Lilly W."/>
            <person name="Lucas S."/>
            <person name="Morin E."/>
            <person name="Murat C."/>
            <person name="Oguiza J.A."/>
            <person name="Park J."/>
            <person name="Pisabarro A.G."/>
            <person name="Riley R."/>
            <person name="Rosling A."/>
            <person name="Salamov A."/>
            <person name="Schmidt O."/>
            <person name="Schmutz J."/>
            <person name="Skrede I."/>
            <person name="Stenlid J."/>
            <person name="Wiebenga A."/>
            <person name="Xie X."/>
            <person name="Kues U."/>
            <person name="Hibbett D.S."/>
            <person name="Hoffmeister D."/>
            <person name="Hogberg N."/>
            <person name="Martin F."/>
            <person name="Grigoriev I.V."/>
            <person name="Watkinson S.C."/>
        </authorList>
    </citation>
    <scope>NUCLEOTIDE SEQUENCE</scope>
    <source>
        <strain evidence="2">S7.9</strain>
    </source>
</reference>
<evidence type="ECO:0000313" key="2">
    <source>
        <dbReference type="EMBL" id="EGO22372.1"/>
    </source>
</evidence>
<dbReference type="Proteomes" id="UP000008064">
    <property type="component" value="Unassembled WGS sequence"/>
</dbReference>
<feature type="region of interest" description="Disordered" evidence="1">
    <location>
        <begin position="1"/>
        <end position="53"/>
    </location>
</feature>
<dbReference type="KEGG" id="sla:SERLADRAFT_440392"/>
<feature type="compositionally biased region" description="Basic and acidic residues" evidence="1">
    <location>
        <begin position="1"/>
        <end position="10"/>
    </location>
</feature>
<accession>F8P2I7</accession>
<dbReference type="AlphaFoldDB" id="F8P2I7"/>
<organism>
    <name type="scientific">Serpula lacrymans var. lacrymans (strain S7.9)</name>
    <name type="common">Dry rot fungus</name>
    <dbReference type="NCBI Taxonomy" id="578457"/>
    <lineage>
        <taxon>Eukaryota</taxon>
        <taxon>Fungi</taxon>
        <taxon>Dikarya</taxon>
        <taxon>Basidiomycota</taxon>
        <taxon>Agaricomycotina</taxon>
        <taxon>Agaricomycetes</taxon>
        <taxon>Agaricomycetidae</taxon>
        <taxon>Boletales</taxon>
        <taxon>Coniophorineae</taxon>
        <taxon>Serpulaceae</taxon>
        <taxon>Serpula</taxon>
    </lineage>
</organism>